<dbReference type="SUPFAM" id="SSF52172">
    <property type="entry name" value="CheY-like"/>
    <property type="match status" value="1"/>
</dbReference>
<dbReference type="Proteomes" id="UP001236663">
    <property type="component" value="Unassembled WGS sequence"/>
</dbReference>
<name>A0ABT8CF21_9BACT</name>
<gene>
    <name evidence="4" type="ORF">QWZ15_22230</name>
</gene>
<dbReference type="InterPro" id="IPR011006">
    <property type="entry name" value="CheY-like_superfamily"/>
</dbReference>
<dbReference type="SMART" id="SM00448">
    <property type="entry name" value="REC"/>
    <property type="match status" value="1"/>
</dbReference>
<evidence type="ECO:0000313" key="4">
    <source>
        <dbReference type="EMBL" id="MDN3690554.1"/>
    </source>
</evidence>
<dbReference type="InterPro" id="IPR046947">
    <property type="entry name" value="LytR-like"/>
</dbReference>
<evidence type="ECO:0000256" key="1">
    <source>
        <dbReference type="PROSITE-ProRule" id="PRU00169"/>
    </source>
</evidence>
<dbReference type="Pfam" id="PF00072">
    <property type="entry name" value="Response_reg"/>
    <property type="match status" value="1"/>
</dbReference>
<dbReference type="Pfam" id="PF04397">
    <property type="entry name" value="LytTR"/>
    <property type="match status" value="1"/>
</dbReference>
<feature type="domain" description="HTH LytTR-type" evidence="3">
    <location>
        <begin position="138"/>
        <end position="210"/>
    </location>
</feature>
<keyword evidence="1" id="KW-0597">Phosphoprotein</keyword>
<reference evidence="5" key="1">
    <citation type="journal article" date="2019" name="Int. J. Syst. Evol. Microbiol.">
        <title>The Global Catalogue of Microorganisms (GCM) 10K type strain sequencing project: providing services to taxonomists for standard genome sequencing and annotation.</title>
        <authorList>
            <consortium name="The Broad Institute Genomics Platform"/>
            <consortium name="The Broad Institute Genome Sequencing Center for Infectious Disease"/>
            <person name="Wu L."/>
            <person name="Ma J."/>
        </authorList>
    </citation>
    <scope>NUCLEOTIDE SEQUENCE [LARGE SCALE GENOMIC DNA]</scope>
    <source>
        <strain evidence="5">CECT 7706</strain>
    </source>
</reference>
<dbReference type="RefSeq" id="WP_163382968.1">
    <property type="nucleotide sequence ID" value="NZ_JAUFQS010000047.1"/>
</dbReference>
<dbReference type="EMBL" id="JAUFQS010000047">
    <property type="protein sequence ID" value="MDN3690554.1"/>
    <property type="molecule type" value="Genomic_DNA"/>
</dbReference>
<dbReference type="SMART" id="SM00850">
    <property type="entry name" value="LytTR"/>
    <property type="match status" value="1"/>
</dbReference>
<dbReference type="Gene3D" id="2.40.50.1020">
    <property type="entry name" value="LytTr DNA-binding domain"/>
    <property type="match status" value="1"/>
</dbReference>
<feature type="domain" description="Response regulatory" evidence="2">
    <location>
        <begin position="4"/>
        <end position="120"/>
    </location>
</feature>
<dbReference type="GO" id="GO:0003677">
    <property type="term" value="F:DNA binding"/>
    <property type="evidence" value="ECO:0007669"/>
    <property type="project" value="UniProtKB-KW"/>
</dbReference>
<comment type="caution">
    <text evidence="4">The sequence shown here is derived from an EMBL/GenBank/DDBJ whole genome shotgun (WGS) entry which is preliminary data.</text>
</comment>
<dbReference type="InterPro" id="IPR007492">
    <property type="entry name" value="LytTR_DNA-bd_dom"/>
</dbReference>
<evidence type="ECO:0000313" key="5">
    <source>
        <dbReference type="Proteomes" id="UP001236663"/>
    </source>
</evidence>
<protein>
    <submittedName>
        <fullName evidence="4">LytTR family DNA-binding domain-containing protein</fullName>
    </submittedName>
</protein>
<evidence type="ECO:0000259" key="2">
    <source>
        <dbReference type="PROSITE" id="PS50110"/>
    </source>
</evidence>
<keyword evidence="4" id="KW-0238">DNA-binding</keyword>
<evidence type="ECO:0000259" key="3">
    <source>
        <dbReference type="PROSITE" id="PS50930"/>
    </source>
</evidence>
<dbReference type="PANTHER" id="PTHR37299:SF1">
    <property type="entry name" value="STAGE 0 SPORULATION PROTEIN A HOMOLOG"/>
    <property type="match status" value="1"/>
</dbReference>
<dbReference type="PROSITE" id="PS50110">
    <property type="entry name" value="RESPONSE_REGULATORY"/>
    <property type="match status" value="1"/>
</dbReference>
<keyword evidence="5" id="KW-1185">Reference proteome</keyword>
<feature type="modified residue" description="4-aspartylphosphate" evidence="1">
    <location>
        <position position="55"/>
    </location>
</feature>
<dbReference type="InterPro" id="IPR001789">
    <property type="entry name" value="Sig_transdc_resp-reg_receiver"/>
</dbReference>
<dbReference type="PROSITE" id="PS50930">
    <property type="entry name" value="HTH_LYTTR"/>
    <property type="match status" value="1"/>
</dbReference>
<accession>A0ABT8CF21</accession>
<proteinExistence type="predicted"/>
<organism evidence="4 5">
    <name type="scientific">Cyclobacterium jeungdonense</name>
    <dbReference type="NCBI Taxonomy" id="708087"/>
    <lineage>
        <taxon>Bacteria</taxon>
        <taxon>Pseudomonadati</taxon>
        <taxon>Bacteroidota</taxon>
        <taxon>Cytophagia</taxon>
        <taxon>Cytophagales</taxon>
        <taxon>Cyclobacteriaceae</taxon>
        <taxon>Cyclobacterium</taxon>
    </lineage>
</organism>
<sequence length="241" mass="27676">MKIRCIVVDDEPLALEMVSKFVEKTGFLHLEAKFDSALEALAYINSHQVDLMFLDIQMPDLTGMELARVLEGRKGNASPKIIFTTAYNQFAIEGYKVDALDYLLKPFSYEDFLTASQKALRHFENSQSAEAEPAQDYIFLKVEYQLVKVKLKEIILVEGYKDYVKVHLEGKSSPLLSLTTLKSMEEMLPKNQFMRVHRSYIISLDHIQSISKSTVNMGIITITVSEGYKENFLQFINKWIQ</sequence>
<dbReference type="PANTHER" id="PTHR37299">
    <property type="entry name" value="TRANSCRIPTIONAL REGULATOR-RELATED"/>
    <property type="match status" value="1"/>
</dbReference>
<dbReference type="Gene3D" id="3.40.50.2300">
    <property type="match status" value="1"/>
</dbReference>